<dbReference type="AlphaFoldDB" id="M1E450"/>
<proteinExistence type="predicted"/>
<evidence type="ECO:0000313" key="1">
    <source>
        <dbReference type="EMBL" id="AEE13717.1"/>
    </source>
</evidence>
<protein>
    <recommendedName>
        <fullName evidence="3">LPS export ABC transporter periplasmic protein LptC</fullName>
    </recommendedName>
</protein>
<gene>
    <name evidence="1" type="ORF">Thena_0065</name>
</gene>
<dbReference type="KEGG" id="tnr:Thena_0065"/>
<dbReference type="STRING" id="747365.Thena_0065"/>
<evidence type="ECO:0008006" key="3">
    <source>
        <dbReference type="Google" id="ProtNLM"/>
    </source>
</evidence>
<evidence type="ECO:0000313" key="2">
    <source>
        <dbReference type="Proteomes" id="UP000011765"/>
    </source>
</evidence>
<sequence>MYKKLLLITMLTFAVFASLALFTNFLILHRGSILTKNSIENSMNSFQDIQLPFKITAKNVYDTPNEIVGEDFEMTYNKKGSYFITGEKAVYDKRTKIINILSGTISFNGYKMYFRSGNFDTNNDTLNCVDFSLKGKDEQMSSKSASIDFANKKLVAQDAVIRSLK</sequence>
<organism evidence="1 2">
    <name type="scientific">Thermodesulfobium narugense DSM 14796</name>
    <dbReference type="NCBI Taxonomy" id="747365"/>
    <lineage>
        <taxon>Bacteria</taxon>
        <taxon>Pseudomonadati</taxon>
        <taxon>Thermodesulfobiota</taxon>
        <taxon>Thermodesulfobiia</taxon>
        <taxon>Thermodesulfobiales</taxon>
        <taxon>Thermodesulfobiaceae</taxon>
        <taxon>Thermodesulfobium</taxon>
    </lineage>
</organism>
<dbReference type="Proteomes" id="UP000011765">
    <property type="component" value="Chromosome"/>
</dbReference>
<dbReference type="HOGENOM" id="CLU_1609998_0_0_9"/>
<reference evidence="1 2" key="1">
    <citation type="submission" date="2011-04" db="EMBL/GenBank/DDBJ databases">
        <title>The complete genome of Thermodesulfobium narugense DSM 14796.</title>
        <authorList>
            <consortium name="US DOE Joint Genome Institute (JGI-PGF)"/>
            <person name="Lucas S."/>
            <person name="Han J."/>
            <person name="Lapidus A."/>
            <person name="Bruce D."/>
            <person name="Goodwin L."/>
            <person name="Pitluck S."/>
            <person name="Peters L."/>
            <person name="Kyrpides N."/>
            <person name="Mavromatis K."/>
            <person name="Pagani I."/>
            <person name="Ivanova N."/>
            <person name="Ovchinnikova G."/>
            <person name="Zhang X."/>
            <person name="Saunders L."/>
            <person name="Detter J.C."/>
            <person name="Tapia R."/>
            <person name="Han C."/>
            <person name="Land M."/>
            <person name="Hauser L."/>
            <person name="Markowitz V."/>
            <person name="Cheng J.-F."/>
            <person name="Hugenholtz P."/>
            <person name="Woyke T."/>
            <person name="Wu D."/>
            <person name="Spring S."/>
            <person name="Schroeder M."/>
            <person name="Brambilla E."/>
            <person name="Klenk H.-P."/>
            <person name="Eisen J.A."/>
        </authorList>
    </citation>
    <scope>NUCLEOTIDE SEQUENCE [LARGE SCALE GENOMIC DNA]</scope>
    <source>
        <strain evidence="1 2">DSM 14796</strain>
    </source>
</reference>
<accession>M1E450</accession>
<name>M1E450_9BACT</name>
<dbReference type="EMBL" id="CP002690">
    <property type="protein sequence ID" value="AEE13717.1"/>
    <property type="molecule type" value="Genomic_DNA"/>
</dbReference>
<keyword evidence="2" id="KW-1185">Reference proteome</keyword>